<evidence type="ECO:0000313" key="3">
    <source>
        <dbReference type="Proteomes" id="UP001237642"/>
    </source>
</evidence>
<reference evidence="2" key="2">
    <citation type="submission" date="2023-05" db="EMBL/GenBank/DDBJ databases">
        <authorList>
            <person name="Schelkunov M.I."/>
        </authorList>
    </citation>
    <scope>NUCLEOTIDE SEQUENCE</scope>
    <source>
        <strain evidence="2">Hsosn_3</strain>
        <tissue evidence="2">Leaf</tissue>
    </source>
</reference>
<dbReference type="AlphaFoldDB" id="A0AAD8GUK2"/>
<dbReference type="EMBL" id="JAUIZM010000011">
    <property type="protein sequence ID" value="KAK1355612.1"/>
    <property type="molecule type" value="Genomic_DNA"/>
</dbReference>
<dbReference type="Proteomes" id="UP001237642">
    <property type="component" value="Unassembled WGS sequence"/>
</dbReference>
<feature type="region of interest" description="Disordered" evidence="1">
    <location>
        <begin position="116"/>
        <end position="149"/>
    </location>
</feature>
<comment type="caution">
    <text evidence="2">The sequence shown here is derived from an EMBL/GenBank/DDBJ whole genome shotgun (WGS) entry which is preliminary data.</text>
</comment>
<evidence type="ECO:0000256" key="1">
    <source>
        <dbReference type="SAM" id="MobiDB-lite"/>
    </source>
</evidence>
<dbReference type="GO" id="GO:0003677">
    <property type="term" value="F:DNA binding"/>
    <property type="evidence" value="ECO:0007669"/>
    <property type="project" value="InterPro"/>
</dbReference>
<proteinExistence type="predicted"/>
<accession>A0AAD8GUK2</accession>
<evidence type="ECO:0000313" key="2">
    <source>
        <dbReference type="EMBL" id="KAK1355612.1"/>
    </source>
</evidence>
<dbReference type="PANTHER" id="PTHR13468:SF1">
    <property type="entry name" value="PROTEIN DEK"/>
    <property type="match status" value="1"/>
</dbReference>
<dbReference type="GO" id="GO:0042393">
    <property type="term" value="F:histone binding"/>
    <property type="evidence" value="ECO:0007669"/>
    <property type="project" value="TreeGrafter"/>
</dbReference>
<dbReference type="InterPro" id="IPR044198">
    <property type="entry name" value="DEK"/>
</dbReference>
<name>A0AAD8GUK2_9APIA</name>
<sequence>MITGMKMRPDENLKLHHSILYGKTIKVHLLKRNIGLFSGFVWDVNEEKQRLKVKERIDKCVRDKLLFFCDILNLPVTKSCSKKEDLSVKLLEFLESPHVTTEILLADIEKAKKLKRKAKSSKSPRSGRKAVKTASKYSGPPDSSDLRYSPGGSCGCWSDSDSCRGGLADAHEVRLSSVQGIWTLSFRVVYVISNLGEGLNSDCDRPGLSSPIFSSKTTLVKKRNLFMRPAQAKNEKLRHRGRTHFLGRRQGDGEDVLFAGCELSKTNYISGFQWQ</sequence>
<organism evidence="2 3">
    <name type="scientific">Heracleum sosnowskyi</name>
    <dbReference type="NCBI Taxonomy" id="360622"/>
    <lineage>
        <taxon>Eukaryota</taxon>
        <taxon>Viridiplantae</taxon>
        <taxon>Streptophyta</taxon>
        <taxon>Embryophyta</taxon>
        <taxon>Tracheophyta</taxon>
        <taxon>Spermatophyta</taxon>
        <taxon>Magnoliopsida</taxon>
        <taxon>eudicotyledons</taxon>
        <taxon>Gunneridae</taxon>
        <taxon>Pentapetalae</taxon>
        <taxon>asterids</taxon>
        <taxon>campanulids</taxon>
        <taxon>Apiales</taxon>
        <taxon>Apiaceae</taxon>
        <taxon>Apioideae</taxon>
        <taxon>apioid superclade</taxon>
        <taxon>Tordylieae</taxon>
        <taxon>Tordyliinae</taxon>
        <taxon>Heracleum</taxon>
    </lineage>
</organism>
<dbReference type="GO" id="GO:0005634">
    <property type="term" value="C:nucleus"/>
    <property type="evidence" value="ECO:0007669"/>
    <property type="project" value="TreeGrafter"/>
</dbReference>
<dbReference type="GO" id="GO:2000779">
    <property type="term" value="P:regulation of double-strand break repair"/>
    <property type="evidence" value="ECO:0007669"/>
    <property type="project" value="TreeGrafter"/>
</dbReference>
<feature type="compositionally biased region" description="Basic residues" evidence="1">
    <location>
        <begin position="116"/>
        <end position="131"/>
    </location>
</feature>
<protein>
    <recommendedName>
        <fullName evidence="4">Protein DEK</fullName>
    </recommendedName>
</protein>
<keyword evidence="3" id="KW-1185">Reference proteome</keyword>
<evidence type="ECO:0008006" key="4">
    <source>
        <dbReference type="Google" id="ProtNLM"/>
    </source>
</evidence>
<dbReference type="GO" id="GO:0006325">
    <property type="term" value="P:chromatin organization"/>
    <property type="evidence" value="ECO:0007669"/>
    <property type="project" value="InterPro"/>
</dbReference>
<gene>
    <name evidence="2" type="ORF">POM88_048868</name>
</gene>
<dbReference type="PANTHER" id="PTHR13468">
    <property type="entry name" value="DEK PROTEIN"/>
    <property type="match status" value="1"/>
</dbReference>
<reference evidence="2" key="1">
    <citation type="submission" date="2023-02" db="EMBL/GenBank/DDBJ databases">
        <title>Genome of toxic invasive species Heracleum sosnowskyi carries increased number of genes despite the absence of recent whole-genome duplications.</title>
        <authorList>
            <person name="Schelkunov M."/>
            <person name="Shtratnikova V."/>
            <person name="Makarenko M."/>
            <person name="Klepikova A."/>
            <person name="Omelchenko D."/>
            <person name="Novikova G."/>
            <person name="Obukhova E."/>
            <person name="Bogdanov V."/>
            <person name="Penin A."/>
            <person name="Logacheva M."/>
        </authorList>
    </citation>
    <scope>NUCLEOTIDE SEQUENCE</scope>
    <source>
        <strain evidence="2">Hsosn_3</strain>
        <tissue evidence="2">Leaf</tissue>
    </source>
</reference>